<sequence length="135" mass="13556">MNRTVRRTLVAGALALPLTLGAAGIASADTYAASTATAGPAGASHSSIYSSTGSNPHYAGGSATYYRENASATEDGASSDYTYAAADSRGGVRYAHGENTAGPEGATSSHVSASAGGEHRNHHHHSPGLRGGRER</sequence>
<feature type="compositionally biased region" description="Low complexity" evidence="1">
    <location>
        <begin position="35"/>
        <end position="47"/>
    </location>
</feature>
<evidence type="ECO:0000313" key="3">
    <source>
        <dbReference type="EMBL" id="SFO82892.1"/>
    </source>
</evidence>
<evidence type="ECO:0000256" key="1">
    <source>
        <dbReference type="SAM" id="MobiDB-lite"/>
    </source>
</evidence>
<dbReference type="EMBL" id="FOWC01000003">
    <property type="protein sequence ID" value="SFO82892.1"/>
    <property type="molecule type" value="Genomic_DNA"/>
</dbReference>
<evidence type="ECO:0000256" key="2">
    <source>
        <dbReference type="SAM" id="SignalP"/>
    </source>
</evidence>
<keyword evidence="2" id="KW-0732">Signal</keyword>
<protein>
    <submittedName>
        <fullName evidence="3">Uncharacterized protein</fullName>
    </submittedName>
</protein>
<gene>
    <name evidence="3" type="ORF">SAMN05421854_103134</name>
</gene>
<name>A0A1I5KCT8_9PSEU</name>
<reference evidence="3 4" key="1">
    <citation type="submission" date="2016-10" db="EMBL/GenBank/DDBJ databases">
        <authorList>
            <person name="de Groot N.N."/>
        </authorList>
    </citation>
    <scope>NUCLEOTIDE SEQUENCE [LARGE SCALE GENOMIC DNA]</scope>
    <source>
        <strain evidence="3 4">DSM 44637</strain>
    </source>
</reference>
<dbReference type="AlphaFoldDB" id="A0A1I5KCT8"/>
<dbReference type="PROSITE" id="PS51318">
    <property type="entry name" value="TAT"/>
    <property type="match status" value="1"/>
</dbReference>
<feature type="signal peptide" evidence="2">
    <location>
        <begin position="1"/>
        <end position="28"/>
    </location>
</feature>
<dbReference type="InterPro" id="IPR006311">
    <property type="entry name" value="TAT_signal"/>
</dbReference>
<accession>A0A1I5KCT8</accession>
<dbReference type="RefSeq" id="WP_093573522.1">
    <property type="nucleotide sequence ID" value="NZ_FOWC01000003.1"/>
</dbReference>
<feature type="region of interest" description="Disordered" evidence="1">
    <location>
        <begin position="93"/>
        <end position="135"/>
    </location>
</feature>
<proteinExistence type="predicted"/>
<organism evidence="3 4">
    <name type="scientific">Amycolatopsis rubida</name>
    <dbReference type="NCBI Taxonomy" id="112413"/>
    <lineage>
        <taxon>Bacteria</taxon>
        <taxon>Bacillati</taxon>
        <taxon>Actinomycetota</taxon>
        <taxon>Actinomycetes</taxon>
        <taxon>Pseudonocardiales</taxon>
        <taxon>Pseudonocardiaceae</taxon>
        <taxon>Amycolatopsis</taxon>
    </lineage>
</organism>
<dbReference type="STRING" id="112413.SAMN05421854_103134"/>
<evidence type="ECO:0000313" key="4">
    <source>
        <dbReference type="Proteomes" id="UP000199137"/>
    </source>
</evidence>
<feature type="region of interest" description="Disordered" evidence="1">
    <location>
        <begin position="35"/>
        <end position="62"/>
    </location>
</feature>
<dbReference type="Proteomes" id="UP000199137">
    <property type="component" value="Unassembled WGS sequence"/>
</dbReference>
<feature type="chain" id="PRO_5011670840" evidence="2">
    <location>
        <begin position="29"/>
        <end position="135"/>
    </location>
</feature>